<dbReference type="SUPFAM" id="SSF52374">
    <property type="entry name" value="Nucleotidylyl transferase"/>
    <property type="match status" value="1"/>
</dbReference>
<dbReference type="Gene3D" id="1.10.730.10">
    <property type="entry name" value="Isoleucyl-tRNA Synthetase, Domain 1"/>
    <property type="match status" value="1"/>
</dbReference>
<dbReference type="PANTHER" id="PTHR11956">
    <property type="entry name" value="ARGINYL-TRNA SYNTHETASE"/>
    <property type="match status" value="1"/>
</dbReference>
<keyword evidence="7 9" id="KW-0030">Aminoacyl-tRNA synthetase</keyword>
<evidence type="ECO:0000259" key="12">
    <source>
        <dbReference type="SMART" id="SM01016"/>
    </source>
</evidence>
<dbReference type="InterPro" id="IPR001412">
    <property type="entry name" value="aa-tRNA-synth_I_CS"/>
</dbReference>
<comment type="subunit">
    <text evidence="9">Monomer.</text>
</comment>
<evidence type="ECO:0000256" key="2">
    <source>
        <dbReference type="ARBA" id="ARBA00022490"/>
    </source>
</evidence>
<dbReference type="EMBL" id="SIJK02000035">
    <property type="protein sequence ID" value="MBP1467527.1"/>
    <property type="molecule type" value="Genomic_DNA"/>
</dbReference>
<evidence type="ECO:0000313" key="14">
    <source>
        <dbReference type="Proteomes" id="UP001193081"/>
    </source>
</evidence>
<keyword evidence="3 9" id="KW-0436">Ligase</keyword>
<comment type="caution">
    <text evidence="13">The sequence shown here is derived from an EMBL/GenBank/DDBJ whole genome shotgun (WGS) entry which is preliminary data.</text>
</comment>
<evidence type="ECO:0000256" key="9">
    <source>
        <dbReference type="HAMAP-Rule" id="MF_00123"/>
    </source>
</evidence>
<organism evidence="13 14">
    <name type="scientific">Candidatus Chloroploca mongolica</name>
    <dbReference type="NCBI Taxonomy" id="2528176"/>
    <lineage>
        <taxon>Bacteria</taxon>
        <taxon>Bacillati</taxon>
        <taxon>Chloroflexota</taxon>
        <taxon>Chloroflexia</taxon>
        <taxon>Chloroflexales</taxon>
        <taxon>Chloroflexineae</taxon>
        <taxon>Oscillochloridaceae</taxon>
        <taxon>Candidatus Chloroploca</taxon>
    </lineage>
</organism>
<dbReference type="InterPro" id="IPR005148">
    <property type="entry name" value="Arg-tRNA-synth_N"/>
</dbReference>
<reference evidence="13 14" key="1">
    <citation type="submission" date="2021-03" db="EMBL/GenBank/DDBJ databases">
        <authorList>
            <person name="Grouzdev D.S."/>
        </authorList>
    </citation>
    <scope>NUCLEOTIDE SEQUENCE [LARGE SCALE GENOMIC DNA]</scope>
    <source>
        <strain evidence="13 14">M50-1</strain>
    </source>
</reference>
<keyword evidence="5 9" id="KW-0067">ATP-binding</keyword>
<dbReference type="SUPFAM" id="SSF47323">
    <property type="entry name" value="Anticodon-binding domain of a subclass of class I aminoacyl-tRNA synthetases"/>
    <property type="match status" value="1"/>
</dbReference>
<gene>
    <name evidence="9 13" type="primary">argS</name>
    <name evidence="13" type="ORF">EYB53_017575</name>
</gene>
<dbReference type="PANTHER" id="PTHR11956:SF5">
    <property type="entry name" value="ARGININE--TRNA LIGASE, CYTOPLASMIC"/>
    <property type="match status" value="1"/>
</dbReference>
<dbReference type="RefSeq" id="WP_135479720.1">
    <property type="nucleotide sequence ID" value="NZ_SIJK02000035.1"/>
</dbReference>
<dbReference type="EC" id="6.1.1.19" evidence="9"/>
<evidence type="ECO:0000256" key="10">
    <source>
        <dbReference type="RuleBase" id="RU363038"/>
    </source>
</evidence>
<comment type="subcellular location">
    <subcellularLocation>
        <location evidence="9">Cytoplasm</location>
    </subcellularLocation>
</comment>
<evidence type="ECO:0000256" key="5">
    <source>
        <dbReference type="ARBA" id="ARBA00022840"/>
    </source>
</evidence>
<keyword evidence="6 9" id="KW-0648">Protein biosynthesis</keyword>
<evidence type="ECO:0000256" key="3">
    <source>
        <dbReference type="ARBA" id="ARBA00022598"/>
    </source>
</evidence>
<dbReference type="SMART" id="SM00836">
    <property type="entry name" value="DALR_1"/>
    <property type="match status" value="1"/>
</dbReference>
<dbReference type="Proteomes" id="UP001193081">
    <property type="component" value="Unassembled WGS sequence"/>
</dbReference>
<evidence type="ECO:0000256" key="1">
    <source>
        <dbReference type="ARBA" id="ARBA00005594"/>
    </source>
</evidence>
<dbReference type="Gene3D" id="3.40.50.620">
    <property type="entry name" value="HUPs"/>
    <property type="match status" value="1"/>
</dbReference>
<dbReference type="PRINTS" id="PR01038">
    <property type="entry name" value="TRNASYNTHARG"/>
</dbReference>
<dbReference type="NCBIfam" id="TIGR00456">
    <property type="entry name" value="argS"/>
    <property type="match status" value="1"/>
</dbReference>
<dbReference type="Gene3D" id="3.30.1360.70">
    <property type="entry name" value="Arginyl tRNA synthetase N-terminal domain"/>
    <property type="match status" value="1"/>
</dbReference>
<dbReference type="HAMAP" id="MF_00123">
    <property type="entry name" value="Arg_tRNA_synth"/>
    <property type="match status" value="1"/>
</dbReference>
<dbReference type="InterPro" id="IPR008909">
    <property type="entry name" value="DALR_anticod-bd"/>
</dbReference>
<dbReference type="InterPro" id="IPR001278">
    <property type="entry name" value="Arg-tRNA-ligase"/>
</dbReference>
<sequence length="575" mass="63177">MNYALERFTTEVREAIAATGQAEVGQIELTTPRPNIPADLAFPTFRLAKERGLVAPQLAADLAAAIRVGDNSLIGKVEAVGPFLNFTMHPERLAVAVVSEIFATGTCYGTHRDGHAQRVVVDYSAPNIAKRMHVGHIRSTIIGQAIVNLYRALGYEVIGDNHLGDWGKQFGVVLASVEHEGKPEGVGEAALEALEAQYARFAAAAKDDPALDELARQWSLRLEQGDPQARELWQWSVDLTMEAAQRNYDRLGVTIDHAYGESFYEPMLAGVIQEALDCGVAYRDAGGAVVIENLQNLPTFLLQRSDSGTLYMTRDVATIVFRMREFSPQKIVYVIGEPQALHLRQLFALMRAMGYAQEVELTHVAFGTVFDAQGQPLSTRRGNMVYLEALLDDAVSRARAVVEHKSPDLPEAEKNAVAEAVGVGAVVYNDLYQDPKRNITLDWERMLATEGNSATYLQYSYARCRSLLRRAREDGGEGPGGELSLLVHPSETRLIKHLARLPEAVREAGARYAPFVVADWCYTTAREFGVFFEQCPVLKAETSLLRGARLSLVAATAQALHNGLSLLGIQAPERM</sequence>
<feature type="domain" description="DALR anticodon binding" evidence="11">
    <location>
        <begin position="457"/>
        <end position="575"/>
    </location>
</feature>
<dbReference type="InterPro" id="IPR014729">
    <property type="entry name" value="Rossmann-like_a/b/a_fold"/>
</dbReference>
<dbReference type="InterPro" id="IPR035684">
    <property type="entry name" value="ArgRS_core"/>
</dbReference>
<dbReference type="GO" id="GO:0004814">
    <property type="term" value="F:arginine-tRNA ligase activity"/>
    <property type="evidence" value="ECO:0007669"/>
    <property type="project" value="UniProtKB-EC"/>
</dbReference>
<evidence type="ECO:0000256" key="4">
    <source>
        <dbReference type="ARBA" id="ARBA00022741"/>
    </source>
</evidence>
<proteinExistence type="inferred from homology"/>
<dbReference type="Pfam" id="PF00750">
    <property type="entry name" value="tRNA-synt_1d"/>
    <property type="match status" value="1"/>
</dbReference>
<comment type="similarity">
    <text evidence="1 9 10">Belongs to the class-I aminoacyl-tRNA synthetase family.</text>
</comment>
<keyword evidence="14" id="KW-1185">Reference proteome</keyword>
<dbReference type="PROSITE" id="PS00178">
    <property type="entry name" value="AA_TRNA_LIGASE_I"/>
    <property type="match status" value="1"/>
</dbReference>
<dbReference type="InterPro" id="IPR009080">
    <property type="entry name" value="tRNAsynth_Ia_anticodon-bd"/>
</dbReference>
<name>A0ABS4DDJ7_9CHLR</name>
<feature type="short sequence motif" description="'HIGH' region" evidence="9">
    <location>
        <begin position="126"/>
        <end position="136"/>
    </location>
</feature>
<evidence type="ECO:0000259" key="11">
    <source>
        <dbReference type="SMART" id="SM00836"/>
    </source>
</evidence>
<evidence type="ECO:0000256" key="8">
    <source>
        <dbReference type="ARBA" id="ARBA00049339"/>
    </source>
</evidence>
<accession>A0ABS4DDJ7</accession>
<dbReference type="Pfam" id="PF05746">
    <property type="entry name" value="DALR_1"/>
    <property type="match status" value="1"/>
</dbReference>
<dbReference type="CDD" id="cd00671">
    <property type="entry name" value="ArgRS_core"/>
    <property type="match status" value="1"/>
</dbReference>
<comment type="catalytic activity">
    <reaction evidence="8 9">
        <text>tRNA(Arg) + L-arginine + ATP = L-arginyl-tRNA(Arg) + AMP + diphosphate</text>
        <dbReference type="Rhea" id="RHEA:20301"/>
        <dbReference type="Rhea" id="RHEA-COMP:9658"/>
        <dbReference type="Rhea" id="RHEA-COMP:9673"/>
        <dbReference type="ChEBI" id="CHEBI:30616"/>
        <dbReference type="ChEBI" id="CHEBI:32682"/>
        <dbReference type="ChEBI" id="CHEBI:33019"/>
        <dbReference type="ChEBI" id="CHEBI:78442"/>
        <dbReference type="ChEBI" id="CHEBI:78513"/>
        <dbReference type="ChEBI" id="CHEBI:456215"/>
        <dbReference type="EC" id="6.1.1.19"/>
    </reaction>
</comment>
<protein>
    <recommendedName>
        <fullName evidence="9">Arginine--tRNA ligase</fullName>
        <ecNumber evidence="9">6.1.1.19</ecNumber>
    </recommendedName>
    <alternativeName>
        <fullName evidence="9">Arginyl-tRNA synthetase</fullName>
        <shortName evidence="9">ArgRS</shortName>
    </alternativeName>
</protein>
<dbReference type="InterPro" id="IPR036695">
    <property type="entry name" value="Arg-tRNA-synth_N_sf"/>
</dbReference>
<dbReference type="Pfam" id="PF03485">
    <property type="entry name" value="Arg_tRNA_synt_N"/>
    <property type="match status" value="1"/>
</dbReference>
<dbReference type="CDD" id="cd07956">
    <property type="entry name" value="Anticodon_Ia_Arg"/>
    <property type="match status" value="1"/>
</dbReference>
<keyword evidence="2 9" id="KW-0963">Cytoplasm</keyword>
<evidence type="ECO:0000256" key="7">
    <source>
        <dbReference type="ARBA" id="ARBA00023146"/>
    </source>
</evidence>
<feature type="domain" description="Arginyl tRNA synthetase N-terminal" evidence="12">
    <location>
        <begin position="6"/>
        <end position="88"/>
    </location>
</feature>
<dbReference type="SMART" id="SM01016">
    <property type="entry name" value="Arg_tRNA_synt_N"/>
    <property type="match status" value="1"/>
</dbReference>
<evidence type="ECO:0000313" key="13">
    <source>
        <dbReference type="EMBL" id="MBP1467527.1"/>
    </source>
</evidence>
<dbReference type="SUPFAM" id="SSF55190">
    <property type="entry name" value="Arginyl-tRNA synthetase (ArgRS), N-terminal 'additional' domain"/>
    <property type="match status" value="1"/>
</dbReference>
<keyword evidence="4 9" id="KW-0547">Nucleotide-binding</keyword>
<evidence type="ECO:0000256" key="6">
    <source>
        <dbReference type="ARBA" id="ARBA00022917"/>
    </source>
</evidence>